<dbReference type="PROSITE" id="PS51781">
    <property type="entry name" value="SH3B"/>
    <property type="match status" value="1"/>
</dbReference>
<evidence type="ECO:0000256" key="1">
    <source>
        <dbReference type="ARBA" id="ARBA00007553"/>
    </source>
</evidence>
<sequence length="224" mass="25685">MDVYLKNGKEKDTFHFPVNPIGNIMVNRNKKFNTVDIIDLGEFDILDKGKKIKELSFNTLLPSKYDTYCRYIDIPKPTEAIAKLEKWMEQQDPLRLIITDFNFNDLVVISQISEEERSGENGDKYISINFRAYRELKIQRVSTAKASTLKNNRPNTKTSKRHVVGEWIVITADVLNVRSGPGTNYPIIGSVKNGQSYKIGRIQGNWADIYWGDSGGWISLDYVK</sequence>
<dbReference type="Pfam" id="PF08239">
    <property type="entry name" value="SH3_3"/>
    <property type="match status" value="1"/>
</dbReference>
<dbReference type="EMBL" id="MF417875">
    <property type="protein sequence ID" value="ASN68294.1"/>
    <property type="molecule type" value="Genomic_DNA"/>
</dbReference>
<evidence type="ECO:0000259" key="2">
    <source>
        <dbReference type="PROSITE" id="PS51781"/>
    </source>
</evidence>
<protein>
    <submittedName>
        <fullName evidence="3">Putative peptidoglycan-binding LysM protein</fullName>
    </submittedName>
</protein>
<gene>
    <name evidence="3" type="ORF">10S11_32</name>
</gene>
<name>A0A2H4J045_9CAUD</name>
<reference evidence="3" key="1">
    <citation type="submission" date="2017-06" db="EMBL/GenBank/DDBJ databases">
        <title>Novel phages from South African skin metaviromes.</title>
        <authorList>
            <person name="van Zyl L.J."/>
            <person name="Abrahams Y."/>
            <person name="Stander E.A."/>
            <person name="Kirby B.M."/>
            <person name="Clavaud C."/>
            <person name="Farcet C."/>
            <person name="Breton L."/>
            <person name="Trindade M.I."/>
        </authorList>
    </citation>
    <scope>NUCLEOTIDE SEQUENCE</scope>
</reference>
<comment type="similarity">
    <text evidence="1">Belongs to the N-acetylmuramoyl-L-alanine amidase 2 family.</text>
</comment>
<proteinExistence type="inferred from homology"/>
<dbReference type="SMART" id="SM00287">
    <property type="entry name" value="SH3b"/>
    <property type="match status" value="1"/>
</dbReference>
<accession>A0A2H4J045</accession>
<organism evidence="3">
    <name type="scientific">uncultured Caudovirales phage</name>
    <dbReference type="NCBI Taxonomy" id="2100421"/>
    <lineage>
        <taxon>Viruses</taxon>
        <taxon>Duplodnaviria</taxon>
        <taxon>Heunggongvirae</taxon>
        <taxon>Uroviricota</taxon>
        <taxon>Caudoviricetes</taxon>
        <taxon>Peduoviridae</taxon>
        <taxon>Maltschvirus</taxon>
        <taxon>Maltschvirus maltsch</taxon>
    </lineage>
</organism>
<dbReference type="Gene3D" id="2.30.30.40">
    <property type="entry name" value="SH3 Domains"/>
    <property type="match status" value="1"/>
</dbReference>
<feature type="domain" description="SH3b" evidence="2">
    <location>
        <begin position="165"/>
        <end position="224"/>
    </location>
</feature>
<dbReference type="InterPro" id="IPR003646">
    <property type="entry name" value="SH3-like_bac-type"/>
</dbReference>
<evidence type="ECO:0000313" key="3">
    <source>
        <dbReference type="EMBL" id="ASN68294.1"/>
    </source>
</evidence>